<keyword evidence="4" id="KW-0408">Iron</keyword>
<comment type="caution">
    <text evidence="8">The sequence shown here is derived from an EMBL/GenBank/DDBJ whole genome shotgun (WGS) entry which is preliminary data.</text>
</comment>
<evidence type="ECO:0000256" key="3">
    <source>
        <dbReference type="ARBA" id="ARBA00022723"/>
    </source>
</evidence>
<evidence type="ECO:0000313" key="9">
    <source>
        <dbReference type="Proteomes" id="UP000706172"/>
    </source>
</evidence>
<dbReference type="PANTHER" id="PTHR30389">
    <property type="entry name" value="FUMARATE HYDRATASE-RELATED"/>
    <property type="match status" value="1"/>
</dbReference>
<organism evidence="8 9">
    <name type="scientific">Desulfotignum balticum</name>
    <dbReference type="NCBI Taxonomy" id="115781"/>
    <lineage>
        <taxon>Bacteria</taxon>
        <taxon>Pseudomonadati</taxon>
        <taxon>Thermodesulfobacteriota</taxon>
        <taxon>Desulfobacteria</taxon>
        <taxon>Desulfobacterales</taxon>
        <taxon>Desulfobacteraceae</taxon>
        <taxon>Desulfotignum</taxon>
    </lineage>
</organism>
<dbReference type="GO" id="GO:0051539">
    <property type="term" value="F:4 iron, 4 sulfur cluster binding"/>
    <property type="evidence" value="ECO:0007669"/>
    <property type="project" value="UniProtKB-KW"/>
</dbReference>
<evidence type="ECO:0000256" key="5">
    <source>
        <dbReference type="ARBA" id="ARBA00023014"/>
    </source>
</evidence>
<name>A0A931CQF5_9BACT</name>
<keyword evidence="3" id="KW-0479">Metal-binding</keyword>
<evidence type="ECO:0000313" key="8">
    <source>
        <dbReference type="EMBL" id="MBG0778868.1"/>
    </source>
</evidence>
<evidence type="ECO:0000259" key="7">
    <source>
        <dbReference type="Pfam" id="PF05681"/>
    </source>
</evidence>
<evidence type="ECO:0000256" key="4">
    <source>
        <dbReference type="ARBA" id="ARBA00023004"/>
    </source>
</evidence>
<dbReference type="InterPro" id="IPR004646">
    <property type="entry name" value="Fe-S_hydro-lyase_TtdA-typ_cat"/>
</dbReference>
<protein>
    <submittedName>
        <fullName evidence="8">Fumarate hydratase</fullName>
    </submittedName>
</protein>
<keyword evidence="6" id="KW-0456">Lyase</keyword>
<dbReference type="EMBL" id="JACCQK010000129">
    <property type="protein sequence ID" value="MBG0778868.1"/>
    <property type="molecule type" value="Genomic_DNA"/>
</dbReference>
<feature type="non-terminal residue" evidence="8">
    <location>
        <position position="224"/>
    </location>
</feature>
<evidence type="ECO:0000256" key="6">
    <source>
        <dbReference type="ARBA" id="ARBA00023239"/>
    </source>
</evidence>
<dbReference type="Pfam" id="PF05681">
    <property type="entry name" value="Fumerase"/>
    <property type="match status" value="1"/>
</dbReference>
<sequence>MADIDYQIVEDAAKELYIRALCDLPPDVREALKRAYDKETNPTAREVFKAIFKTIEVADEHKTLICQDTGLPIYMVKIGSQFPWNGFQIKKRLDIGTRRATQEFPFRGSSTHTLTRVNPQTSVGEGLPVIHYDFIEDADHLDILMIPKGSGSENMSKMKMFYPAHGISALKKFVIDTVFETGANPCPPGIIGVGLGGTADLVMKLAKEAIARPVGQRHHDPEIA</sequence>
<dbReference type="NCBIfam" id="TIGR00722">
    <property type="entry name" value="ttdA_fumA_fumB"/>
    <property type="match status" value="1"/>
</dbReference>
<dbReference type="AlphaFoldDB" id="A0A931CQF5"/>
<keyword evidence="2" id="KW-0004">4Fe-4S</keyword>
<dbReference type="Proteomes" id="UP000706172">
    <property type="component" value="Unassembled WGS sequence"/>
</dbReference>
<reference evidence="8" key="1">
    <citation type="submission" date="2020-07" db="EMBL/GenBank/DDBJ databases">
        <title>Severe corrosion of carbon steel in oil field produced water can be linked to methanogenic archaea containing a special type of NiFe hydrogenase.</title>
        <authorList>
            <person name="Lahme S."/>
            <person name="Mand J."/>
            <person name="Longwell J."/>
            <person name="Smith R."/>
            <person name="Enning D."/>
        </authorList>
    </citation>
    <scope>NUCLEOTIDE SEQUENCE</scope>
    <source>
        <strain evidence="8">MIC098Bin6</strain>
    </source>
</reference>
<dbReference type="PANTHER" id="PTHR30389:SF17">
    <property type="entry name" value="L(+)-TARTRATE DEHYDRATASE SUBUNIT ALPHA-RELATED"/>
    <property type="match status" value="1"/>
</dbReference>
<evidence type="ECO:0000256" key="2">
    <source>
        <dbReference type="ARBA" id="ARBA00022485"/>
    </source>
</evidence>
<evidence type="ECO:0000256" key="1">
    <source>
        <dbReference type="ARBA" id="ARBA00008876"/>
    </source>
</evidence>
<dbReference type="InterPro" id="IPR051208">
    <property type="entry name" value="Class-I_Fumarase/Tartrate_DH"/>
</dbReference>
<accession>A0A931CQF5</accession>
<dbReference type="GO" id="GO:0046872">
    <property type="term" value="F:metal ion binding"/>
    <property type="evidence" value="ECO:0007669"/>
    <property type="project" value="UniProtKB-KW"/>
</dbReference>
<comment type="similarity">
    <text evidence="1">Belongs to the class-I fumarase family.</text>
</comment>
<gene>
    <name evidence="8" type="ORF">H0S81_02945</name>
</gene>
<feature type="domain" description="Fe-S hydro-lyase tartrate dehydratase alpha-type catalytic" evidence="7">
    <location>
        <begin position="11"/>
        <end position="223"/>
    </location>
</feature>
<dbReference type="GO" id="GO:0016829">
    <property type="term" value="F:lyase activity"/>
    <property type="evidence" value="ECO:0007669"/>
    <property type="project" value="UniProtKB-KW"/>
</dbReference>
<proteinExistence type="inferred from homology"/>
<keyword evidence="5" id="KW-0411">Iron-sulfur</keyword>